<feature type="domain" description="TFIIF beta subunit N-terminal" evidence="12">
    <location>
        <begin position="38"/>
        <end position="180"/>
    </location>
</feature>
<feature type="region of interest" description="Disordered" evidence="10">
    <location>
        <begin position="1"/>
        <end position="33"/>
    </location>
</feature>
<dbReference type="InterPro" id="IPR011039">
    <property type="entry name" value="TFIIF_interaction"/>
</dbReference>
<evidence type="ECO:0000256" key="8">
    <source>
        <dbReference type="ARBA" id="ARBA00081473"/>
    </source>
</evidence>
<evidence type="ECO:0000256" key="10">
    <source>
        <dbReference type="SAM" id="MobiDB-lite"/>
    </source>
</evidence>
<comment type="caution">
    <text evidence="13">The sequence shown here is derived from an EMBL/GenBank/DDBJ whole genome shotgun (WGS) entry which is preliminary data.</text>
</comment>
<gene>
    <name evidence="13" type="ORF">BDZ94DRAFT_1271824</name>
</gene>
<dbReference type="Proteomes" id="UP000807353">
    <property type="component" value="Unassembled WGS sequence"/>
</dbReference>
<evidence type="ECO:0000256" key="2">
    <source>
        <dbReference type="ARBA" id="ARBA00009543"/>
    </source>
</evidence>
<keyword evidence="5" id="KW-0238">DNA-binding</keyword>
<dbReference type="SUPFAM" id="SSF50916">
    <property type="entry name" value="Rap30/74 interaction domains"/>
    <property type="match status" value="1"/>
</dbReference>
<reference evidence="13" key="1">
    <citation type="submission" date="2020-11" db="EMBL/GenBank/DDBJ databases">
        <authorList>
            <consortium name="DOE Joint Genome Institute"/>
            <person name="Ahrendt S."/>
            <person name="Riley R."/>
            <person name="Andreopoulos W."/>
            <person name="Labutti K."/>
            <person name="Pangilinan J."/>
            <person name="Ruiz-Duenas F.J."/>
            <person name="Barrasa J.M."/>
            <person name="Sanchez-Garcia M."/>
            <person name="Camarero S."/>
            <person name="Miyauchi S."/>
            <person name="Serrano A."/>
            <person name="Linde D."/>
            <person name="Babiker R."/>
            <person name="Drula E."/>
            <person name="Ayuso-Fernandez I."/>
            <person name="Pacheco R."/>
            <person name="Padilla G."/>
            <person name="Ferreira P."/>
            <person name="Barriuso J."/>
            <person name="Kellner H."/>
            <person name="Castanera R."/>
            <person name="Alfaro M."/>
            <person name="Ramirez L."/>
            <person name="Pisabarro A.G."/>
            <person name="Kuo A."/>
            <person name="Tritt A."/>
            <person name="Lipzen A."/>
            <person name="He G."/>
            <person name="Yan M."/>
            <person name="Ng V."/>
            <person name="Cullen D."/>
            <person name="Martin F."/>
            <person name="Rosso M.-N."/>
            <person name="Henrissat B."/>
            <person name="Hibbett D."/>
            <person name="Martinez A.T."/>
            <person name="Grigoriev I.V."/>
        </authorList>
    </citation>
    <scope>NUCLEOTIDE SEQUENCE</scope>
    <source>
        <strain evidence="13">CBS 247.69</strain>
    </source>
</reference>
<evidence type="ECO:0000256" key="3">
    <source>
        <dbReference type="ARBA" id="ARBA00021453"/>
    </source>
</evidence>
<feature type="compositionally biased region" description="Acidic residues" evidence="10">
    <location>
        <begin position="339"/>
        <end position="361"/>
    </location>
</feature>
<comment type="similarity">
    <text evidence="2">Belongs to the TFIIF beta subunit family.</text>
</comment>
<evidence type="ECO:0000313" key="14">
    <source>
        <dbReference type="Proteomes" id="UP000807353"/>
    </source>
</evidence>
<dbReference type="SUPFAM" id="SSF46785">
    <property type="entry name" value="Winged helix' DNA-binding domain"/>
    <property type="match status" value="1"/>
</dbReference>
<dbReference type="Pfam" id="PF02270">
    <property type="entry name" value="TFIIF_beta"/>
    <property type="match status" value="1"/>
</dbReference>
<dbReference type="EMBL" id="MU150353">
    <property type="protein sequence ID" value="KAF9457962.1"/>
    <property type="molecule type" value="Genomic_DNA"/>
</dbReference>
<evidence type="ECO:0000256" key="1">
    <source>
        <dbReference type="ARBA" id="ARBA00004123"/>
    </source>
</evidence>
<dbReference type="InterPro" id="IPR040504">
    <property type="entry name" value="TFIIF_beta_N"/>
</dbReference>
<keyword evidence="6" id="KW-0804">Transcription</keyword>
<comment type="subcellular location">
    <subcellularLocation>
        <location evidence="1">Nucleus</location>
    </subcellularLocation>
</comment>
<evidence type="ECO:0000256" key="9">
    <source>
        <dbReference type="ARBA" id="ARBA00081863"/>
    </source>
</evidence>
<dbReference type="GO" id="GO:0005674">
    <property type="term" value="C:transcription factor TFIIF complex"/>
    <property type="evidence" value="ECO:0007669"/>
    <property type="project" value="InterPro"/>
</dbReference>
<feature type="domain" description="TFIIF beta subunit HTH" evidence="11">
    <location>
        <begin position="252"/>
        <end position="316"/>
    </location>
</feature>
<dbReference type="Gene3D" id="1.10.10.10">
    <property type="entry name" value="Winged helix-like DNA-binding domain superfamily/Winged helix DNA-binding domain"/>
    <property type="match status" value="1"/>
</dbReference>
<evidence type="ECO:0000313" key="13">
    <source>
        <dbReference type="EMBL" id="KAF9457962.1"/>
    </source>
</evidence>
<accession>A0A9P5XWQ0</accession>
<dbReference type="InterPro" id="IPR003196">
    <property type="entry name" value="TFIIF_beta"/>
</dbReference>
<feature type="region of interest" description="Disordered" evidence="10">
    <location>
        <begin position="322"/>
        <end position="361"/>
    </location>
</feature>
<dbReference type="PANTHER" id="PTHR10445">
    <property type="entry name" value="GENERAL TRANSCRIPTION FACTOR IIF SUBUNIT 2"/>
    <property type="match status" value="1"/>
</dbReference>
<dbReference type="PANTHER" id="PTHR10445:SF0">
    <property type="entry name" value="GENERAL TRANSCRIPTION FACTOR IIF SUBUNIT 2"/>
    <property type="match status" value="1"/>
</dbReference>
<dbReference type="InterPro" id="IPR036390">
    <property type="entry name" value="WH_DNA-bd_sf"/>
</dbReference>
<evidence type="ECO:0000256" key="4">
    <source>
        <dbReference type="ARBA" id="ARBA00023015"/>
    </source>
</evidence>
<dbReference type="InterPro" id="IPR040450">
    <property type="entry name" value="TFIIF_beta_HTH"/>
</dbReference>
<evidence type="ECO:0000256" key="6">
    <source>
        <dbReference type="ARBA" id="ARBA00023163"/>
    </source>
</evidence>
<dbReference type="GO" id="GO:0006367">
    <property type="term" value="P:transcription initiation at RNA polymerase II promoter"/>
    <property type="evidence" value="ECO:0007669"/>
    <property type="project" value="InterPro"/>
</dbReference>
<dbReference type="FunFam" id="1.10.10.10:FF:000035">
    <property type="entry name" value="General transcription factor IIF subunit 2"/>
    <property type="match status" value="1"/>
</dbReference>
<dbReference type="AlphaFoldDB" id="A0A9P5XWQ0"/>
<name>A0A9P5XWQ0_9AGAR</name>
<organism evidence="13 14">
    <name type="scientific">Collybia nuda</name>
    <dbReference type="NCBI Taxonomy" id="64659"/>
    <lineage>
        <taxon>Eukaryota</taxon>
        <taxon>Fungi</taxon>
        <taxon>Dikarya</taxon>
        <taxon>Basidiomycota</taxon>
        <taxon>Agaricomycotina</taxon>
        <taxon>Agaricomycetes</taxon>
        <taxon>Agaricomycetidae</taxon>
        <taxon>Agaricales</taxon>
        <taxon>Tricholomatineae</taxon>
        <taxon>Clitocybaceae</taxon>
        <taxon>Collybia</taxon>
    </lineage>
</organism>
<dbReference type="GO" id="GO:0003677">
    <property type="term" value="F:DNA binding"/>
    <property type="evidence" value="ECO:0007669"/>
    <property type="project" value="UniProtKB-KW"/>
</dbReference>
<keyword evidence="14" id="KW-1185">Reference proteome</keyword>
<feature type="compositionally biased region" description="Acidic residues" evidence="10">
    <location>
        <begin position="16"/>
        <end position="26"/>
    </location>
</feature>
<proteinExistence type="inferred from homology"/>
<sequence length="361" mass="40579">MDGLAVEDEKKPFDAENPEDEDSQPDPDEHLMLDQGNGRVWLVKIPKFLMERWSAINAEDHHLATIRVYSNATNPMTNKPRIVLFLPPNRDPSDTSPIEQQPNRPIFTVPTFYKTSGAEPDAYELDMVNDSVDNQIVVAERPKDPSLSISTSAAAATVNTRARTTILTGRIKHECNLRPTFSANYRKQMKERHRKYNTPVRQIRMIDDAGVPGGRGGVNRLSSGVGVGAGSAFGDLIKTKPKPAKGTFERMARMPRNQLLDQIFQLFRDPPRWGIRPLRDKTQQPEVYLKEVLSEVAFLHRSGEYNGLWELKANFRGDGIKGEDVAIPSGMGDVKMEGVDDDDDDDDDDEDDEDEDMEEVS</sequence>
<evidence type="ECO:0000256" key="5">
    <source>
        <dbReference type="ARBA" id="ARBA00023125"/>
    </source>
</evidence>
<dbReference type="Pfam" id="PF17683">
    <property type="entry name" value="TFIIF_beta_N"/>
    <property type="match status" value="1"/>
</dbReference>
<dbReference type="CDD" id="cd07980">
    <property type="entry name" value="TFIIF_beta"/>
    <property type="match status" value="1"/>
</dbReference>
<keyword evidence="4" id="KW-0805">Transcription regulation</keyword>
<protein>
    <recommendedName>
        <fullName evidence="3">Transcription initiation factor IIF subunit beta</fullName>
    </recommendedName>
    <alternativeName>
        <fullName evidence="9">TFIIF medium subunit</fullName>
    </alternativeName>
    <alternativeName>
        <fullName evidence="8">TFIIF-beta</fullName>
    </alternativeName>
</protein>
<evidence type="ECO:0000259" key="12">
    <source>
        <dbReference type="Pfam" id="PF17683"/>
    </source>
</evidence>
<dbReference type="OrthoDB" id="449280at2759"/>
<evidence type="ECO:0000256" key="7">
    <source>
        <dbReference type="ARBA" id="ARBA00023242"/>
    </source>
</evidence>
<dbReference type="InterPro" id="IPR036388">
    <property type="entry name" value="WH-like_DNA-bd_sf"/>
</dbReference>
<evidence type="ECO:0000259" key="11">
    <source>
        <dbReference type="Pfam" id="PF02270"/>
    </source>
</evidence>
<keyword evidence="7" id="KW-0539">Nucleus</keyword>